<sequence>MNQLDIDGVLDSDIGSEVLARVLAKKGRQYKEIEFQAEEIRMKWSNDAFDRAIQRE</sequence>
<dbReference type="AlphaFoldDB" id="A0A0F8YHT0"/>
<comment type="caution">
    <text evidence="1">The sequence shown here is derived from an EMBL/GenBank/DDBJ whole genome shotgun (WGS) entry which is preliminary data.</text>
</comment>
<feature type="non-terminal residue" evidence="1">
    <location>
        <position position="56"/>
    </location>
</feature>
<name>A0A0F8YHT0_9ZZZZ</name>
<proteinExistence type="predicted"/>
<accession>A0A0F8YHT0</accession>
<dbReference type="EMBL" id="LAZR01069500">
    <property type="protein sequence ID" value="KKK47596.1"/>
    <property type="molecule type" value="Genomic_DNA"/>
</dbReference>
<evidence type="ECO:0000313" key="1">
    <source>
        <dbReference type="EMBL" id="KKK47596.1"/>
    </source>
</evidence>
<gene>
    <name evidence="1" type="ORF">LCGC14_3153610</name>
</gene>
<reference evidence="1" key="1">
    <citation type="journal article" date="2015" name="Nature">
        <title>Complex archaea that bridge the gap between prokaryotes and eukaryotes.</title>
        <authorList>
            <person name="Spang A."/>
            <person name="Saw J.H."/>
            <person name="Jorgensen S.L."/>
            <person name="Zaremba-Niedzwiedzka K."/>
            <person name="Martijn J."/>
            <person name="Lind A.E."/>
            <person name="van Eijk R."/>
            <person name="Schleper C."/>
            <person name="Guy L."/>
            <person name="Ettema T.J."/>
        </authorList>
    </citation>
    <scope>NUCLEOTIDE SEQUENCE</scope>
</reference>
<protein>
    <submittedName>
        <fullName evidence="1">Uncharacterized protein</fullName>
    </submittedName>
</protein>
<organism evidence="1">
    <name type="scientific">marine sediment metagenome</name>
    <dbReference type="NCBI Taxonomy" id="412755"/>
    <lineage>
        <taxon>unclassified sequences</taxon>
        <taxon>metagenomes</taxon>
        <taxon>ecological metagenomes</taxon>
    </lineage>
</organism>